<dbReference type="InterPro" id="IPR029455">
    <property type="entry name" value="GHL15"/>
</dbReference>
<dbReference type="InterPro" id="IPR013785">
    <property type="entry name" value="Aldolase_TIM"/>
</dbReference>
<keyword evidence="2" id="KW-1185">Reference proteome</keyword>
<dbReference type="Pfam" id="PF14885">
    <property type="entry name" value="GHL15"/>
    <property type="match status" value="1"/>
</dbReference>
<dbReference type="Gene3D" id="3.20.20.70">
    <property type="entry name" value="Aldolase class I"/>
    <property type="match status" value="1"/>
</dbReference>
<protein>
    <submittedName>
        <fullName evidence="1">Putative glycosyl hydrolase-like family 15 (GHL15) protein</fullName>
    </submittedName>
</protein>
<dbReference type="Proteomes" id="UP000239494">
    <property type="component" value="Unassembled WGS sequence"/>
</dbReference>
<name>A0A2T0THB0_9PSEU</name>
<dbReference type="InterPro" id="IPR017853">
    <property type="entry name" value="GH"/>
</dbReference>
<dbReference type="OrthoDB" id="3656692at2"/>
<sequence>MDPESGKADSTAVRARRSPLPRTTAAITAMVLAATGVAVATTAGTAAISTDPGKAQSFWLHLDGTQITDQAITDHAKTRSYIVLNSWESGLVGKFKNANPDVKVFVYKDLSSTRSYACKDGADEPDLPTGVGFCDADKGHPDWFLQGPDGNRFEYSGYAGHWQMDVGNTGYQDRWADNVVRNAKAGGFDGVLMDNALFACDTYHEGVCPTARPTDESMQSAYKSMLANTRHRFTDAGLLTVANLANARLHPGTWDAYTEHLDGGFDEWWLAFGSSDLLPEAPDGWSSQTDQIVSDEARGKITWVQPHVSAGDDRAFRYALASYFLVAGDKTAIAEANATDDYGDAAPVHPEYGWDLGSPQGPYRSVGANLLRRDFACGTVVVNTNPTASAETRIDLGTTHENERNEQVDSVSLAGTSGSILRRLC</sequence>
<dbReference type="EMBL" id="PVTF01000002">
    <property type="protein sequence ID" value="PRY45050.1"/>
    <property type="molecule type" value="Genomic_DNA"/>
</dbReference>
<reference evidence="1 2" key="1">
    <citation type="submission" date="2018-03" db="EMBL/GenBank/DDBJ databases">
        <title>Genomic Encyclopedia of Archaeal and Bacterial Type Strains, Phase II (KMG-II): from individual species to whole genera.</title>
        <authorList>
            <person name="Goeker M."/>
        </authorList>
    </citation>
    <scope>NUCLEOTIDE SEQUENCE [LARGE SCALE GENOMIC DNA]</scope>
    <source>
        <strain evidence="1 2">DSM 44720</strain>
    </source>
</reference>
<organism evidence="1 2">
    <name type="scientific">Umezawaea tangerina</name>
    <dbReference type="NCBI Taxonomy" id="84725"/>
    <lineage>
        <taxon>Bacteria</taxon>
        <taxon>Bacillati</taxon>
        <taxon>Actinomycetota</taxon>
        <taxon>Actinomycetes</taxon>
        <taxon>Pseudonocardiales</taxon>
        <taxon>Pseudonocardiaceae</taxon>
        <taxon>Umezawaea</taxon>
    </lineage>
</organism>
<dbReference type="AlphaFoldDB" id="A0A2T0THB0"/>
<dbReference type="SUPFAM" id="SSF51445">
    <property type="entry name" value="(Trans)glycosidases"/>
    <property type="match status" value="1"/>
</dbReference>
<dbReference type="GO" id="GO:0016787">
    <property type="term" value="F:hydrolase activity"/>
    <property type="evidence" value="ECO:0007669"/>
    <property type="project" value="UniProtKB-KW"/>
</dbReference>
<evidence type="ECO:0000313" key="2">
    <source>
        <dbReference type="Proteomes" id="UP000239494"/>
    </source>
</evidence>
<evidence type="ECO:0000313" key="1">
    <source>
        <dbReference type="EMBL" id="PRY45050.1"/>
    </source>
</evidence>
<accession>A0A2T0THB0</accession>
<comment type="caution">
    <text evidence="1">The sequence shown here is derived from an EMBL/GenBank/DDBJ whole genome shotgun (WGS) entry which is preliminary data.</text>
</comment>
<gene>
    <name evidence="1" type="ORF">CLV43_102615</name>
</gene>
<proteinExistence type="predicted"/>
<keyword evidence="1" id="KW-0378">Hydrolase</keyword>
<dbReference type="RefSeq" id="WP_146174703.1">
    <property type="nucleotide sequence ID" value="NZ_PVTF01000002.1"/>
</dbReference>